<proteinExistence type="predicted"/>
<reference evidence="1 2" key="1">
    <citation type="submission" date="2016-01" db="EMBL/GenBank/DDBJ databases">
        <authorList>
            <person name="Peeters C."/>
        </authorList>
    </citation>
    <scope>NUCLEOTIDE SEQUENCE [LARGE SCALE GENOMIC DNA]</scope>
    <source>
        <strain evidence="1">LMG 29315</strain>
    </source>
</reference>
<dbReference type="RefSeq" id="WP_280174598.1">
    <property type="nucleotide sequence ID" value="NZ_FCNV02000014.1"/>
</dbReference>
<evidence type="ECO:0000313" key="1">
    <source>
        <dbReference type="EMBL" id="SAL46682.1"/>
    </source>
</evidence>
<comment type="caution">
    <text evidence="1">The sequence shown here is derived from an EMBL/GenBank/DDBJ whole genome shotgun (WGS) entry which is preliminary data.</text>
</comment>
<dbReference type="EMBL" id="FCNV02000014">
    <property type="protein sequence ID" value="SAL46682.1"/>
    <property type="molecule type" value="Genomic_DNA"/>
</dbReference>
<accession>A0A658R3F8</accession>
<protein>
    <submittedName>
        <fullName evidence="1">Uncharacterized protein</fullName>
    </submittedName>
</protein>
<sequence>MNFLLLSQLPQRDASRAHYEAMLALDVRQSVLVRFLRHLKVLFS</sequence>
<keyword evidence="2" id="KW-1185">Reference proteome</keyword>
<evidence type="ECO:0000313" key="2">
    <source>
        <dbReference type="Proteomes" id="UP000198263"/>
    </source>
</evidence>
<name>A0A658R3F8_9BURK</name>
<dbReference type="AlphaFoldDB" id="A0A658R3F8"/>
<organism evidence="1 2">
    <name type="scientific">Caballeronia concitans</name>
    <dbReference type="NCBI Taxonomy" id="1777133"/>
    <lineage>
        <taxon>Bacteria</taxon>
        <taxon>Pseudomonadati</taxon>
        <taxon>Pseudomonadota</taxon>
        <taxon>Betaproteobacteria</taxon>
        <taxon>Burkholderiales</taxon>
        <taxon>Burkholderiaceae</taxon>
        <taxon>Caballeronia</taxon>
    </lineage>
</organism>
<dbReference type="Proteomes" id="UP000198263">
    <property type="component" value="Unassembled WGS sequence"/>
</dbReference>
<gene>
    <name evidence="1" type="ORF">AWB72_04874</name>
</gene>